<dbReference type="GO" id="GO:0005975">
    <property type="term" value="P:carbohydrate metabolic process"/>
    <property type="evidence" value="ECO:0007669"/>
    <property type="project" value="InterPro"/>
</dbReference>
<dbReference type="Gene3D" id="3.20.20.300">
    <property type="entry name" value="Glycoside hydrolase, family 3, N-terminal domain"/>
    <property type="match status" value="1"/>
</dbReference>
<keyword evidence="8" id="KW-1185">Reference proteome</keyword>
<dbReference type="RefSeq" id="WP_146575424.1">
    <property type="nucleotide sequence ID" value="NZ_SJPH01000010.1"/>
</dbReference>
<evidence type="ECO:0000256" key="1">
    <source>
        <dbReference type="ARBA" id="ARBA00001231"/>
    </source>
</evidence>
<dbReference type="InterPro" id="IPR017853">
    <property type="entry name" value="GH"/>
</dbReference>
<dbReference type="OrthoDB" id="9805821at2"/>
<evidence type="ECO:0000256" key="3">
    <source>
        <dbReference type="ARBA" id="ARBA00012663"/>
    </source>
</evidence>
<evidence type="ECO:0000313" key="8">
    <source>
        <dbReference type="Proteomes" id="UP000318995"/>
    </source>
</evidence>
<accession>A0A5C5VRL9</accession>
<gene>
    <name evidence="7" type="primary">ybbD</name>
    <name evidence="7" type="ORF">Pla111_32350</name>
</gene>
<evidence type="ECO:0000313" key="7">
    <source>
        <dbReference type="EMBL" id="TWT40817.1"/>
    </source>
</evidence>
<comment type="catalytic activity">
    <reaction evidence="1">
        <text>Hydrolysis of terminal non-reducing N-acetyl-D-hexosamine residues in N-acetyl-beta-D-hexosaminides.</text>
        <dbReference type="EC" id="3.2.1.52"/>
    </reaction>
</comment>
<name>A0A5C5VRL9_9BACT</name>
<organism evidence="7 8">
    <name type="scientific">Botrimarina hoheduenensis</name>
    <dbReference type="NCBI Taxonomy" id="2528000"/>
    <lineage>
        <taxon>Bacteria</taxon>
        <taxon>Pseudomonadati</taxon>
        <taxon>Planctomycetota</taxon>
        <taxon>Planctomycetia</taxon>
        <taxon>Pirellulales</taxon>
        <taxon>Lacipirellulaceae</taxon>
        <taxon>Botrimarina</taxon>
    </lineage>
</organism>
<dbReference type="EC" id="3.2.1.52" evidence="3"/>
<dbReference type="GO" id="GO:0004563">
    <property type="term" value="F:beta-N-acetylhexosaminidase activity"/>
    <property type="evidence" value="ECO:0007669"/>
    <property type="project" value="UniProtKB-EC"/>
</dbReference>
<dbReference type="InterPro" id="IPR001764">
    <property type="entry name" value="Glyco_hydro_3_N"/>
</dbReference>
<dbReference type="AlphaFoldDB" id="A0A5C5VRL9"/>
<comment type="caution">
    <text evidence="7">The sequence shown here is derived from an EMBL/GenBank/DDBJ whole genome shotgun (WGS) entry which is preliminary data.</text>
</comment>
<comment type="similarity">
    <text evidence="2">Belongs to the glycosyl hydrolase 3 family.</text>
</comment>
<dbReference type="GO" id="GO:0009254">
    <property type="term" value="P:peptidoglycan turnover"/>
    <property type="evidence" value="ECO:0007669"/>
    <property type="project" value="TreeGrafter"/>
</dbReference>
<dbReference type="Pfam" id="PF00933">
    <property type="entry name" value="Glyco_hydro_3"/>
    <property type="match status" value="1"/>
</dbReference>
<keyword evidence="7" id="KW-0449">Lipoprotein</keyword>
<dbReference type="Proteomes" id="UP000318995">
    <property type="component" value="Unassembled WGS sequence"/>
</dbReference>
<keyword evidence="5" id="KW-0326">Glycosidase</keyword>
<dbReference type="InterPro" id="IPR036962">
    <property type="entry name" value="Glyco_hydro_3_N_sf"/>
</dbReference>
<proteinExistence type="inferred from homology"/>
<sequence>MTTPVTIVSPAAAPQLTRPTALRDKLAQLLMIRIGSNLPPITLVHQDEQRVAAELERCPVGGLLLFNGSWPETRDTLARLQAAAPTPMLVASDIERGTGQQVAGLTVFPHQRAFVDLDQAPAAIDTFCRITAAEAHAVGIHATFGPVADVNTDPRNPIIATRAFGDQPEIAAKLVASYVRSAEAAGLLTCAKHFPGHGDTHQDSHDAMPRVEVSTETLTARELAPFRAAIAAGVSMMMTAHVEYPALDASGAPATLSPTILIELLRNQLGFDGVVCSDSLLMSGVRERFANEGELAIAALNAGVDLLLDVADHVAVIDALSAAVDAGRVSTERVEQAFDRVWLLKERAFSERPLPASPLTSEQGNREAQQIALSATRTLDGDHRKVLPLPTGTSLTAVVLKPHHRPTDPQEQPLAAALRERFAAVRYFETGPQVNSALADDILAGVPEGESVVVAMIVKPAAWHAFGLSPDQDALIRRLLDSRPVVLACLGVENALERYPEAAVRLVTHSDVPASQLALAERLATATG</sequence>
<feature type="domain" description="Glycoside hydrolase family 3 N-terminal" evidence="6">
    <location>
        <begin position="22"/>
        <end position="342"/>
    </location>
</feature>
<protein>
    <recommendedName>
        <fullName evidence="3">beta-N-acetylhexosaminidase</fullName>
        <ecNumber evidence="3">3.2.1.52</ecNumber>
    </recommendedName>
</protein>
<evidence type="ECO:0000259" key="6">
    <source>
        <dbReference type="Pfam" id="PF00933"/>
    </source>
</evidence>
<keyword evidence="4" id="KW-0378">Hydrolase</keyword>
<dbReference type="SUPFAM" id="SSF51445">
    <property type="entry name" value="(Trans)glycosidases"/>
    <property type="match status" value="1"/>
</dbReference>
<dbReference type="PANTHER" id="PTHR30480">
    <property type="entry name" value="BETA-HEXOSAMINIDASE-RELATED"/>
    <property type="match status" value="1"/>
</dbReference>
<dbReference type="InterPro" id="IPR050226">
    <property type="entry name" value="NagZ_Beta-hexosaminidase"/>
</dbReference>
<dbReference type="EMBL" id="SJPH01000010">
    <property type="protein sequence ID" value="TWT40817.1"/>
    <property type="molecule type" value="Genomic_DNA"/>
</dbReference>
<evidence type="ECO:0000256" key="2">
    <source>
        <dbReference type="ARBA" id="ARBA00005336"/>
    </source>
</evidence>
<evidence type="ECO:0000256" key="4">
    <source>
        <dbReference type="ARBA" id="ARBA00022801"/>
    </source>
</evidence>
<evidence type="ECO:0000256" key="5">
    <source>
        <dbReference type="ARBA" id="ARBA00023295"/>
    </source>
</evidence>
<dbReference type="PANTHER" id="PTHR30480:SF13">
    <property type="entry name" value="BETA-HEXOSAMINIDASE"/>
    <property type="match status" value="1"/>
</dbReference>
<reference evidence="7 8" key="1">
    <citation type="submission" date="2019-02" db="EMBL/GenBank/DDBJ databases">
        <title>Deep-cultivation of Planctomycetes and their phenomic and genomic characterization uncovers novel biology.</title>
        <authorList>
            <person name="Wiegand S."/>
            <person name="Jogler M."/>
            <person name="Boedeker C."/>
            <person name="Pinto D."/>
            <person name="Vollmers J."/>
            <person name="Rivas-Marin E."/>
            <person name="Kohn T."/>
            <person name="Peeters S.H."/>
            <person name="Heuer A."/>
            <person name="Rast P."/>
            <person name="Oberbeckmann S."/>
            <person name="Bunk B."/>
            <person name="Jeske O."/>
            <person name="Meyerdierks A."/>
            <person name="Storesund J.E."/>
            <person name="Kallscheuer N."/>
            <person name="Luecker S."/>
            <person name="Lage O.M."/>
            <person name="Pohl T."/>
            <person name="Merkel B.J."/>
            <person name="Hornburger P."/>
            <person name="Mueller R.-W."/>
            <person name="Bruemmer F."/>
            <person name="Labrenz M."/>
            <person name="Spormann A.M."/>
            <person name="Op Den Camp H."/>
            <person name="Overmann J."/>
            <person name="Amann R."/>
            <person name="Jetten M.S.M."/>
            <person name="Mascher T."/>
            <person name="Medema M.H."/>
            <person name="Devos D.P."/>
            <person name="Kaster A.-K."/>
            <person name="Ovreas L."/>
            <person name="Rohde M."/>
            <person name="Galperin M.Y."/>
            <person name="Jogler C."/>
        </authorList>
    </citation>
    <scope>NUCLEOTIDE SEQUENCE [LARGE SCALE GENOMIC DNA]</scope>
    <source>
        <strain evidence="7 8">Pla111</strain>
    </source>
</reference>